<evidence type="ECO:0000259" key="1">
    <source>
        <dbReference type="Pfam" id="PF03235"/>
    </source>
</evidence>
<protein>
    <recommendedName>
        <fullName evidence="1">GmrSD restriction endonucleases N-terminal domain-containing protein</fullName>
    </recommendedName>
</protein>
<evidence type="ECO:0000313" key="3">
    <source>
        <dbReference type="Proteomes" id="UP000236151"/>
    </source>
</evidence>
<name>A0A2K2EZ78_9CLOT</name>
<comment type="caution">
    <text evidence="2">The sequence shown here is derived from an EMBL/GenBank/DDBJ whole genome shotgun (WGS) entry which is preliminary data.</text>
</comment>
<dbReference type="OrthoDB" id="9770340at2"/>
<sequence>MAGIELDYNDITQIFRENLKIENLVKTIQSIFLNSRYSSKIDYKPYFQRNYVWDDEKATYFIESILLGTEIPPLVLFQTKRANEVIDGRQRYETIQRFLNDRLILKEEGLRSLKALAGKRYSLLDEEIKESFENTRLRILQFSVVNEPSLSEEKEDKIKKEIFRRYNSGIMSLQKEEIERAAYIHDTLSNHFYKCINCDGDLFSDLVSLFLPKSKMKAQKRDKINVLLTRIRTLLTLPRVPISSYAHGSSKPDIIRKYYYIFVYNDSPDETLYKFKEVIKVLKQIQTELRKQKHFLSESSLFYEVVFWALYLIPLEKFNKNEIFSFCNCIANAENISYFWDGIDADNNSIKMIFEPTGSHYYKCKRQIAPTFDLAGA</sequence>
<feature type="domain" description="GmrSD restriction endonucleases N-terminal" evidence="1">
    <location>
        <begin position="39"/>
        <end position="183"/>
    </location>
</feature>
<dbReference type="RefSeq" id="WP_103083323.1">
    <property type="nucleotide sequence ID" value="NZ_CP021850.1"/>
</dbReference>
<dbReference type="AlphaFoldDB" id="A0A2K2EZ78"/>
<dbReference type="KEGG" id="cthd:CDO33_13225"/>
<dbReference type="Proteomes" id="UP000236151">
    <property type="component" value="Unassembled WGS sequence"/>
</dbReference>
<reference evidence="2 3" key="1">
    <citation type="submission" date="2017-06" db="EMBL/GenBank/DDBJ databases">
        <title>Investigating the central metabolism of Clostridium thermosuccinogenes.</title>
        <authorList>
            <person name="Koendjbiharie J.G."/>
            <person name="van Kranenburg R."/>
        </authorList>
    </citation>
    <scope>NUCLEOTIDE SEQUENCE [LARGE SCALE GENOMIC DNA]</scope>
    <source>
        <strain evidence="2 3">DSM 5806</strain>
    </source>
</reference>
<keyword evidence="3" id="KW-1185">Reference proteome</keyword>
<dbReference type="EMBL" id="NIOJ01000132">
    <property type="protein sequence ID" value="PNT91826.1"/>
    <property type="molecule type" value="Genomic_DNA"/>
</dbReference>
<evidence type="ECO:0000313" key="2">
    <source>
        <dbReference type="EMBL" id="PNT91826.1"/>
    </source>
</evidence>
<dbReference type="PANTHER" id="PTHR39639">
    <property type="entry name" value="CHROMOSOME 16, WHOLE GENOME SHOTGUN SEQUENCE"/>
    <property type="match status" value="1"/>
</dbReference>
<gene>
    <name evidence="2" type="ORF">CDQ84_19150</name>
</gene>
<dbReference type="Pfam" id="PF03235">
    <property type="entry name" value="GmrSD_N"/>
    <property type="match status" value="1"/>
</dbReference>
<dbReference type="InterPro" id="IPR004919">
    <property type="entry name" value="GmrSD_N"/>
</dbReference>
<accession>A0A2K2EZ78</accession>
<organism evidence="2 3">
    <name type="scientific">Clostridium thermosuccinogenes</name>
    <dbReference type="NCBI Taxonomy" id="84032"/>
    <lineage>
        <taxon>Bacteria</taxon>
        <taxon>Bacillati</taxon>
        <taxon>Bacillota</taxon>
        <taxon>Clostridia</taxon>
        <taxon>Eubacteriales</taxon>
        <taxon>Clostridiaceae</taxon>
        <taxon>Clostridium</taxon>
    </lineage>
</organism>
<dbReference type="PANTHER" id="PTHR39639:SF1">
    <property type="entry name" value="DUF262 DOMAIN-CONTAINING PROTEIN"/>
    <property type="match status" value="1"/>
</dbReference>
<proteinExistence type="predicted"/>